<dbReference type="PANTHER" id="PTHR38608:SF2">
    <property type="entry name" value="SIGNAL PEPTIDE PROTEIN"/>
    <property type="match status" value="1"/>
</dbReference>
<evidence type="ECO:0000313" key="2">
    <source>
        <dbReference type="EMBL" id="KHJ96569.1"/>
    </source>
</evidence>
<proteinExistence type="predicted"/>
<evidence type="ECO:0000256" key="1">
    <source>
        <dbReference type="SAM" id="MobiDB-lite"/>
    </source>
</evidence>
<feature type="region of interest" description="Disordered" evidence="1">
    <location>
        <begin position="83"/>
        <end position="112"/>
    </location>
</feature>
<accession>A0A0B1TH45</accession>
<dbReference type="OrthoDB" id="5821797at2759"/>
<name>A0A0B1TH45_OESDE</name>
<reference evidence="2 3" key="1">
    <citation type="submission" date="2014-03" db="EMBL/GenBank/DDBJ databases">
        <title>Draft genome of the hookworm Oesophagostomum dentatum.</title>
        <authorList>
            <person name="Mitreva M."/>
        </authorList>
    </citation>
    <scope>NUCLEOTIDE SEQUENCE [LARGE SCALE GENOMIC DNA]</scope>
    <source>
        <strain evidence="2 3">OD-Hann</strain>
    </source>
</reference>
<dbReference type="Proteomes" id="UP000053660">
    <property type="component" value="Unassembled WGS sequence"/>
</dbReference>
<evidence type="ECO:0000313" key="3">
    <source>
        <dbReference type="Proteomes" id="UP000053660"/>
    </source>
</evidence>
<organism evidence="2 3">
    <name type="scientific">Oesophagostomum dentatum</name>
    <name type="common">Nodular worm</name>
    <dbReference type="NCBI Taxonomy" id="61180"/>
    <lineage>
        <taxon>Eukaryota</taxon>
        <taxon>Metazoa</taxon>
        <taxon>Ecdysozoa</taxon>
        <taxon>Nematoda</taxon>
        <taxon>Chromadorea</taxon>
        <taxon>Rhabditida</taxon>
        <taxon>Rhabditina</taxon>
        <taxon>Rhabditomorpha</taxon>
        <taxon>Strongyloidea</taxon>
        <taxon>Strongylidae</taxon>
        <taxon>Oesophagostomum</taxon>
    </lineage>
</organism>
<sequence>MLGMMNSPSDAVEFYATNTNLKVGISEEDLKTFTEAKRRQTITYTKDGRRMIDGKIEDPESGAVMALWGNTLLRGAVRVHMRVQDPKDGEQSENCEDEEKKEGDEQQAKETQATYVQQIEIVEEPLLAKSKPEKEQPH</sequence>
<dbReference type="EMBL" id="KN549633">
    <property type="protein sequence ID" value="KHJ96569.1"/>
    <property type="molecule type" value="Genomic_DNA"/>
</dbReference>
<gene>
    <name evidence="2" type="ORF">OESDEN_03459</name>
</gene>
<keyword evidence="3" id="KW-1185">Reference proteome</keyword>
<feature type="compositionally biased region" description="Basic and acidic residues" evidence="1">
    <location>
        <begin position="98"/>
        <end position="108"/>
    </location>
</feature>
<dbReference type="PANTHER" id="PTHR38608">
    <property type="entry name" value="PROTEIN CBG07207"/>
    <property type="match status" value="1"/>
</dbReference>
<dbReference type="AlphaFoldDB" id="A0A0B1TH45"/>
<protein>
    <submittedName>
        <fullName evidence="2">Uncharacterized protein</fullName>
    </submittedName>
</protein>